<dbReference type="EMBL" id="CP091957">
    <property type="protein sequence ID" value="UOG56342.1"/>
    <property type="molecule type" value="Genomic_DNA"/>
</dbReference>
<dbReference type="Proteomes" id="UP000829829">
    <property type="component" value="Chromosome 1"/>
</dbReference>
<evidence type="ECO:0000313" key="2">
    <source>
        <dbReference type="Proteomes" id="UP000829829"/>
    </source>
</evidence>
<dbReference type="RefSeq" id="WP_243815436.1">
    <property type="nucleotide sequence ID" value="NZ_CP091957.1"/>
</dbReference>
<organism evidence="1 2">
    <name type="scientific">Leptospira noguchii</name>
    <dbReference type="NCBI Taxonomy" id="28182"/>
    <lineage>
        <taxon>Bacteria</taxon>
        <taxon>Pseudomonadati</taxon>
        <taxon>Spirochaetota</taxon>
        <taxon>Spirochaetia</taxon>
        <taxon>Leptospirales</taxon>
        <taxon>Leptospiraceae</taxon>
        <taxon>Leptospira</taxon>
    </lineage>
</organism>
<accession>A0AAE9KAA0</accession>
<name>A0AAE9KAA0_9LEPT</name>
<evidence type="ECO:0000313" key="1">
    <source>
        <dbReference type="EMBL" id="UOG56342.1"/>
    </source>
</evidence>
<sequence length="61" mass="6840">MELKAINRITFPACNLLTRAESPVRLPVAAGFAQVLLRPTHVKFKKDFGSLISFKTIKKNI</sequence>
<reference evidence="1" key="1">
    <citation type="submission" date="2022-02" db="EMBL/GenBank/DDBJ databases">
        <title>The genetically variable rfb locus in Leptospira is a mobile cassette and a molecular signature of serovar identity.</title>
        <authorList>
            <person name="Nieves C."/>
            <person name="Vincent A.T."/>
            <person name="Zarantonelli L."/>
            <person name="Picardeau M."/>
            <person name="Veyrier F.J."/>
            <person name="Buschiazzo A."/>
        </authorList>
    </citation>
    <scope>NUCLEOTIDE SEQUENCE</scope>
    <source>
        <strain evidence="1">IP1512017</strain>
    </source>
</reference>
<proteinExistence type="predicted"/>
<gene>
    <name evidence="1" type="ORF">MAL03_16290</name>
</gene>
<protein>
    <submittedName>
        <fullName evidence="1">Uncharacterized protein</fullName>
    </submittedName>
</protein>
<dbReference type="AlphaFoldDB" id="A0AAE9KAA0"/>